<evidence type="ECO:0000256" key="5">
    <source>
        <dbReference type="ARBA" id="ARBA00022857"/>
    </source>
</evidence>
<dbReference type="InterPro" id="IPR001100">
    <property type="entry name" value="Pyr_nuc-diS_OxRdtase"/>
</dbReference>
<dbReference type="PRINTS" id="PR00368">
    <property type="entry name" value="FADPNR"/>
</dbReference>
<dbReference type="PROSITE" id="PS00076">
    <property type="entry name" value="PYRIDINE_REDOX_1"/>
    <property type="match status" value="1"/>
</dbReference>
<dbReference type="NCBIfam" id="NF004991">
    <property type="entry name" value="PRK06370.1-3"/>
    <property type="match status" value="1"/>
</dbReference>
<feature type="domain" description="Pyridine nucleotide-disulphide oxidoreductase dimerisation" evidence="9">
    <location>
        <begin position="370"/>
        <end position="479"/>
    </location>
</feature>
<dbReference type="Gene3D" id="3.30.390.30">
    <property type="match status" value="1"/>
</dbReference>
<dbReference type="InterPro" id="IPR016156">
    <property type="entry name" value="FAD/NAD-linked_Rdtase_dimer_sf"/>
</dbReference>
<proteinExistence type="inferred from homology"/>
<dbReference type="InterPro" id="IPR012999">
    <property type="entry name" value="Pyr_OxRdtase_I_AS"/>
</dbReference>
<evidence type="ECO:0000256" key="4">
    <source>
        <dbReference type="ARBA" id="ARBA00022827"/>
    </source>
</evidence>
<accession>A0A0F9U267</accession>
<evidence type="ECO:0000256" key="3">
    <source>
        <dbReference type="ARBA" id="ARBA00022630"/>
    </source>
</evidence>
<keyword evidence="4" id="KW-0274">FAD</keyword>
<dbReference type="PRINTS" id="PR00411">
    <property type="entry name" value="PNDRDTASEI"/>
</dbReference>
<evidence type="ECO:0000256" key="2">
    <source>
        <dbReference type="ARBA" id="ARBA00007532"/>
    </source>
</evidence>
<evidence type="ECO:0000256" key="6">
    <source>
        <dbReference type="ARBA" id="ARBA00023002"/>
    </source>
</evidence>
<gene>
    <name evidence="11" type="ORF">LCGC14_0276520</name>
</gene>
<dbReference type="FunFam" id="3.30.390.30:FF:000001">
    <property type="entry name" value="Dihydrolipoyl dehydrogenase"/>
    <property type="match status" value="1"/>
</dbReference>
<keyword evidence="5" id="KW-0521">NADP</keyword>
<evidence type="ECO:0000259" key="10">
    <source>
        <dbReference type="Pfam" id="PF07992"/>
    </source>
</evidence>
<comment type="similarity">
    <text evidence="2">Belongs to the class-I pyridine nucleotide-disulfide oxidoreductase family.</text>
</comment>
<keyword evidence="6" id="KW-0560">Oxidoreductase</keyword>
<dbReference type="PANTHER" id="PTHR43014">
    <property type="entry name" value="MERCURIC REDUCTASE"/>
    <property type="match status" value="1"/>
</dbReference>
<dbReference type="EMBL" id="LAZR01000156">
    <property type="protein sequence ID" value="KKN85669.1"/>
    <property type="molecule type" value="Genomic_DNA"/>
</dbReference>
<feature type="domain" description="FAD/NAD(P)-binding" evidence="10">
    <location>
        <begin position="35"/>
        <end position="348"/>
    </location>
</feature>
<organism evidence="11">
    <name type="scientific">marine sediment metagenome</name>
    <dbReference type="NCBI Taxonomy" id="412755"/>
    <lineage>
        <taxon>unclassified sequences</taxon>
        <taxon>metagenomes</taxon>
        <taxon>ecological metagenomes</taxon>
    </lineage>
</organism>
<dbReference type="Pfam" id="PF02852">
    <property type="entry name" value="Pyr_redox_dim"/>
    <property type="match status" value="1"/>
</dbReference>
<dbReference type="AlphaFoldDB" id="A0A0F9U267"/>
<evidence type="ECO:0008006" key="12">
    <source>
        <dbReference type="Google" id="ProtNLM"/>
    </source>
</evidence>
<protein>
    <recommendedName>
        <fullName evidence="12">Mercuric reductase</fullName>
    </recommendedName>
</protein>
<dbReference type="Gene3D" id="3.50.50.60">
    <property type="entry name" value="FAD/NAD(P)-binding domain"/>
    <property type="match status" value="2"/>
</dbReference>
<comment type="cofactor">
    <cofactor evidence="1">
        <name>FAD</name>
        <dbReference type="ChEBI" id="CHEBI:57692"/>
    </cofactor>
</comment>
<dbReference type="InterPro" id="IPR004099">
    <property type="entry name" value="Pyr_nucl-diS_OxRdtase_dimer"/>
</dbReference>
<dbReference type="GO" id="GO:0003955">
    <property type="term" value="F:NAD(P)H dehydrogenase (quinone) activity"/>
    <property type="evidence" value="ECO:0007669"/>
    <property type="project" value="TreeGrafter"/>
</dbReference>
<keyword evidence="8" id="KW-0676">Redox-active center</keyword>
<dbReference type="GO" id="GO:0016668">
    <property type="term" value="F:oxidoreductase activity, acting on a sulfur group of donors, NAD(P) as acceptor"/>
    <property type="evidence" value="ECO:0007669"/>
    <property type="project" value="InterPro"/>
</dbReference>
<comment type="caution">
    <text evidence="11">The sequence shown here is derived from an EMBL/GenBank/DDBJ whole genome shotgun (WGS) entry which is preliminary data.</text>
</comment>
<evidence type="ECO:0000256" key="1">
    <source>
        <dbReference type="ARBA" id="ARBA00001974"/>
    </source>
</evidence>
<evidence type="ECO:0000259" key="9">
    <source>
        <dbReference type="Pfam" id="PF02852"/>
    </source>
</evidence>
<dbReference type="PANTHER" id="PTHR43014:SF2">
    <property type="entry name" value="MERCURIC REDUCTASE"/>
    <property type="match status" value="1"/>
</dbReference>
<sequence length="505" mass="54101">MSERLSMIPADEHNEALVANVRPPGWVNPTPRGRYNMVVIGAGSAGLVTAAGAAALGASVALVESHLLGGDCLNYGCVPSKALIHSARQVKIARDAAACGAAGGGAVEVDFGAVMQRMREIRSEISAHDSAKRFRNMGVDVFFGQARFVGPDCVDVAGQELHFARACIATGARPRAPDIDGLAEAGFLTNETVFSLTARPKRLAVLGAGPLGCELAQAMARLGCRVTIIARHDQILPREDAGAAALVAEALAQDGVDIRRQATLRRAAVVDGGRELTFDDETTVEVDEILVAVGRAPVVDGLDLDAADVAHDVHRGVVVDDRLRTTNRRIYAAGDVCLQEKFTHAADAAARIVLANALFFGHRSFRSLTIPHCTYTDPEIASVGLTERAAGQQGIAIRTFTQSLSHVDRAITDGRTDGMVCIHTRRRGDRIVGATIVGDRAGEMISEITLAMRMGAGLKKLAEVIHPYPTISQAIQQAADQYNRERLTPRVRMFFETLLRWRRGR</sequence>
<name>A0A0F9U267_9ZZZZ</name>
<dbReference type="PIRSF" id="PIRSF000350">
    <property type="entry name" value="Mercury_reductase_MerA"/>
    <property type="match status" value="1"/>
</dbReference>
<dbReference type="GO" id="GO:0050660">
    <property type="term" value="F:flavin adenine dinucleotide binding"/>
    <property type="evidence" value="ECO:0007669"/>
    <property type="project" value="TreeGrafter"/>
</dbReference>
<evidence type="ECO:0000313" key="11">
    <source>
        <dbReference type="EMBL" id="KKN85669.1"/>
    </source>
</evidence>
<evidence type="ECO:0000256" key="7">
    <source>
        <dbReference type="ARBA" id="ARBA00023157"/>
    </source>
</evidence>
<reference evidence="11" key="1">
    <citation type="journal article" date="2015" name="Nature">
        <title>Complex archaea that bridge the gap between prokaryotes and eukaryotes.</title>
        <authorList>
            <person name="Spang A."/>
            <person name="Saw J.H."/>
            <person name="Jorgensen S.L."/>
            <person name="Zaremba-Niedzwiedzka K."/>
            <person name="Martijn J."/>
            <person name="Lind A.E."/>
            <person name="van Eijk R."/>
            <person name="Schleper C."/>
            <person name="Guy L."/>
            <person name="Ettema T.J."/>
        </authorList>
    </citation>
    <scope>NUCLEOTIDE SEQUENCE</scope>
</reference>
<dbReference type="SUPFAM" id="SSF55424">
    <property type="entry name" value="FAD/NAD-linked reductases, dimerisation (C-terminal) domain"/>
    <property type="match status" value="1"/>
</dbReference>
<dbReference type="SUPFAM" id="SSF51905">
    <property type="entry name" value="FAD/NAD(P)-binding domain"/>
    <property type="match status" value="1"/>
</dbReference>
<keyword evidence="3" id="KW-0285">Flavoprotein</keyword>
<dbReference type="InterPro" id="IPR023753">
    <property type="entry name" value="FAD/NAD-binding_dom"/>
</dbReference>
<dbReference type="Pfam" id="PF07992">
    <property type="entry name" value="Pyr_redox_2"/>
    <property type="match status" value="1"/>
</dbReference>
<dbReference type="InterPro" id="IPR036188">
    <property type="entry name" value="FAD/NAD-bd_sf"/>
</dbReference>
<keyword evidence="7" id="KW-1015">Disulfide bond</keyword>
<evidence type="ECO:0000256" key="8">
    <source>
        <dbReference type="ARBA" id="ARBA00023284"/>
    </source>
</evidence>